<proteinExistence type="predicted"/>
<evidence type="ECO:0000313" key="3">
    <source>
        <dbReference type="Proteomes" id="UP000476511"/>
    </source>
</evidence>
<gene>
    <name evidence="2" type="ORF">GJR97_13725</name>
</gene>
<reference evidence="2 3" key="1">
    <citation type="submission" date="2019-11" db="EMBL/GenBank/DDBJ databases">
        <title>Agromyces kandeliae sp. nov., isolated from mangrove soil.</title>
        <authorList>
            <person name="Wang R."/>
        </authorList>
    </citation>
    <scope>NUCLEOTIDE SEQUENCE [LARGE SCALE GENOMIC DNA]</scope>
    <source>
        <strain evidence="2 3">Q22</strain>
    </source>
</reference>
<evidence type="ECO:0000256" key="1">
    <source>
        <dbReference type="SAM" id="MobiDB-lite"/>
    </source>
</evidence>
<dbReference type="RefSeq" id="WP_154347363.1">
    <property type="nucleotide sequence ID" value="NZ_WKJD01000018.1"/>
</dbReference>
<dbReference type="EMBL" id="WKJD01000018">
    <property type="protein sequence ID" value="MRX44782.1"/>
    <property type="molecule type" value="Genomic_DNA"/>
</dbReference>
<protein>
    <submittedName>
        <fullName evidence="2">Uncharacterized protein</fullName>
    </submittedName>
</protein>
<evidence type="ECO:0000313" key="2">
    <source>
        <dbReference type="EMBL" id="MRX44782.1"/>
    </source>
</evidence>
<keyword evidence="3" id="KW-1185">Reference proteome</keyword>
<dbReference type="AlphaFoldDB" id="A0A6L5R470"/>
<dbReference type="Proteomes" id="UP000476511">
    <property type="component" value="Unassembled WGS sequence"/>
</dbReference>
<comment type="caution">
    <text evidence="2">The sequence shown here is derived from an EMBL/GenBank/DDBJ whole genome shotgun (WGS) entry which is preliminary data.</text>
</comment>
<accession>A0A6L5R470</accession>
<sequence length="414" mass="44699">MTTLEPPPGPDDRFTPVFGQDAYETDTLGAESSRAAQSLAMSTEAFGTPSQVADIRDDAEALGVPYVEPAGEELAIWRDQERLDDLTRFALRDHGVSGPEGWYLGAPTRKEEEIALWRNVEFTHAPTALLALLNYTLGSEAEVERVAAAAGLRAFGGEGLVGASGVLTQSLESEDDHVAMMARAVLGEEGPTATGGPTSAAGGAAPPATGAEVSLAIHGTWAQVAKDSWYVPGSPLHSHLLDACTPNLYDEVTYFTWSGVFSQEARDAGASELRVWHDALALPPFDTVFTHSHGGNVALTASGNGEVVRMFVLMHTPVLPRSDDEWGRIRDHVGRAVVMRTRLDHVVLADGLVNGSTQRFDQAKLPHKPVELHWANPDAWFSHTFFTKLENWQKYDLAGAVIREHVYAAQLSSP</sequence>
<name>A0A6L5R470_9MICO</name>
<organism evidence="2 3">
    <name type="scientific">Agromyces kandeliae</name>
    <dbReference type="NCBI Taxonomy" id="2666141"/>
    <lineage>
        <taxon>Bacteria</taxon>
        <taxon>Bacillati</taxon>
        <taxon>Actinomycetota</taxon>
        <taxon>Actinomycetes</taxon>
        <taxon>Micrococcales</taxon>
        <taxon>Microbacteriaceae</taxon>
        <taxon>Agromyces</taxon>
    </lineage>
</organism>
<feature type="region of interest" description="Disordered" evidence="1">
    <location>
        <begin position="188"/>
        <end position="207"/>
    </location>
</feature>